<proteinExistence type="predicted"/>
<dbReference type="EMBL" id="DVOS01000056">
    <property type="protein sequence ID" value="HIV23592.1"/>
    <property type="molecule type" value="Genomic_DNA"/>
</dbReference>
<reference evidence="2" key="1">
    <citation type="submission" date="2020-10" db="EMBL/GenBank/DDBJ databases">
        <authorList>
            <person name="Gilroy R."/>
        </authorList>
    </citation>
    <scope>NUCLEOTIDE SEQUENCE</scope>
    <source>
        <strain evidence="2">ChiBcec6-7307</strain>
    </source>
</reference>
<organism evidence="2 3">
    <name type="scientific">Candidatus Merdiplasma excrementigallinarum</name>
    <dbReference type="NCBI Taxonomy" id="2840864"/>
    <lineage>
        <taxon>Bacteria</taxon>
        <taxon>Bacillati</taxon>
        <taxon>Bacillota</taxon>
        <taxon>Clostridia</taxon>
        <taxon>Lachnospirales</taxon>
        <taxon>Lachnospiraceae</taxon>
        <taxon>Lachnospiraceae incertae sedis</taxon>
        <taxon>Candidatus Merdiplasma</taxon>
    </lineage>
</organism>
<sequence length="145" mass="16349">MDKSLWTASLLLVIAGLLSLAGGVAGKIYQNYKEAGKGRVTARVVDLVLKETENADPGFAYKNCYYPVFEYYAGGQLYKITHPKGSYPSAFRINQNVRLTYEKNDPSRYEIDRNYFREMLPAALYGAGVAFLCAAFFLFVLFARR</sequence>
<dbReference type="Proteomes" id="UP000886889">
    <property type="component" value="Unassembled WGS sequence"/>
</dbReference>
<reference evidence="2" key="2">
    <citation type="journal article" date="2021" name="PeerJ">
        <title>Extensive microbial diversity within the chicken gut microbiome revealed by metagenomics and culture.</title>
        <authorList>
            <person name="Gilroy R."/>
            <person name="Ravi A."/>
            <person name="Getino M."/>
            <person name="Pursley I."/>
            <person name="Horton D.L."/>
            <person name="Alikhan N.F."/>
            <person name="Baker D."/>
            <person name="Gharbi K."/>
            <person name="Hall N."/>
            <person name="Watson M."/>
            <person name="Adriaenssens E.M."/>
            <person name="Foster-Nyarko E."/>
            <person name="Jarju S."/>
            <person name="Secka A."/>
            <person name="Antonio M."/>
            <person name="Oren A."/>
            <person name="Chaudhuri R.R."/>
            <person name="La Ragione R."/>
            <person name="Hildebrand F."/>
            <person name="Pallen M.J."/>
        </authorList>
    </citation>
    <scope>NUCLEOTIDE SEQUENCE</scope>
    <source>
        <strain evidence="2">ChiBcec6-7307</strain>
    </source>
</reference>
<evidence type="ECO:0000313" key="2">
    <source>
        <dbReference type="EMBL" id="HIV23592.1"/>
    </source>
</evidence>
<accession>A0A9D1T9F8</accession>
<feature type="transmembrane region" description="Helical" evidence="1">
    <location>
        <begin position="122"/>
        <end position="143"/>
    </location>
</feature>
<evidence type="ECO:0000313" key="3">
    <source>
        <dbReference type="Proteomes" id="UP000886889"/>
    </source>
</evidence>
<keyword evidence="1" id="KW-0812">Transmembrane</keyword>
<gene>
    <name evidence="2" type="ORF">IAC80_06600</name>
</gene>
<comment type="caution">
    <text evidence="2">The sequence shown here is derived from an EMBL/GenBank/DDBJ whole genome shotgun (WGS) entry which is preliminary data.</text>
</comment>
<protein>
    <submittedName>
        <fullName evidence="2">DUF3592 domain-containing protein</fullName>
    </submittedName>
</protein>
<keyword evidence="1" id="KW-1133">Transmembrane helix</keyword>
<evidence type="ECO:0000256" key="1">
    <source>
        <dbReference type="SAM" id="Phobius"/>
    </source>
</evidence>
<name>A0A9D1T9F8_9FIRM</name>
<keyword evidence="1" id="KW-0472">Membrane</keyword>
<dbReference type="AlphaFoldDB" id="A0A9D1T9F8"/>